<comment type="caution">
    <text evidence="6">The sequence shown here is derived from an EMBL/GenBank/DDBJ whole genome shotgun (WGS) entry which is preliminary data.</text>
</comment>
<dbReference type="InterPro" id="IPR013083">
    <property type="entry name" value="Znf_RING/FYVE/PHD"/>
</dbReference>
<gene>
    <name evidence="6" type="ORF">UCDDS831_g07539</name>
</gene>
<evidence type="ECO:0000256" key="1">
    <source>
        <dbReference type="ARBA" id="ARBA00022723"/>
    </source>
</evidence>
<dbReference type="InterPro" id="IPR017907">
    <property type="entry name" value="Znf_RING_CS"/>
</dbReference>
<evidence type="ECO:0000256" key="3">
    <source>
        <dbReference type="ARBA" id="ARBA00022833"/>
    </source>
</evidence>
<reference evidence="6 7" key="2">
    <citation type="submission" date="2015-05" db="EMBL/GenBank/DDBJ databases">
        <title>Distinctive expansion of gene families associated with plant cell wall degradation and secondary metabolism in the genomes of grapevine trunk pathogens.</title>
        <authorList>
            <person name="Lawrence D.P."/>
            <person name="Travadon R."/>
            <person name="Rolshausen P.E."/>
            <person name="Baumgartner K."/>
        </authorList>
    </citation>
    <scope>NUCLEOTIDE SEQUENCE [LARGE SCALE GENOMIC DNA]</scope>
    <source>
        <strain evidence="6">DS831</strain>
    </source>
</reference>
<organism evidence="6 7">
    <name type="scientific">Diplodia seriata</name>
    <dbReference type="NCBI Taxonomy" id="420778"/>
    <lineage>
        <taxon>Eukaryota</taxon>
        <taxon>Fungi</taxon>
        <taxon>Dikarya</taxon>
        <taxon>Ascomycota</taxon>
        <taxon>Pezizomycotina</taxon>
        <taxon>Dothideomycetes</taxon>
        <taxon>Dothideomycetes incertae sedis</taxon>
        <taxon>Botryosphaeriales</taxon>
        <taxon>Botryosphaeriaceae</taxon>
        <taxon>Diplodia</taxon>
    </lineage>
</organism>
<dbReference type="PROSITE" id="PS50089">
    <property type="entry name" value="ZF_RING_2"/>
    <property type="match status" value="1"/>
</dbReference>
<evidence type="ECO:0000313" key="7">
    <source>
        <dbReference type="Proteomes" id="UP000034182"/>
    </source>
</evidence>
<name>A0A0G2DYA0_9PEZI</name>
<keyword evidence="2 4" id="KW-0863">Zinc-finger</keyword>
<dbReference type="Gene3D" id="3.30.40.10">
    <property type="entry name" value="Zinc/RING finger domain, C3HC4 (zinc finger)"/>
    <property type="match status" value="1"/>
</dbReference>
<proteinExistence type="predicted"/>
<dbReference type="InterPro" id="IPR018957">
    <property type="entry name" value="Znf_C3HC4_RING-type"/>
</dbReference>
<evidence type="ECO:0000259" key="5">
    <source>
        <dbReference type="PROSITE" id="PS50089"/>
    </source>
</evidence>
<keyword evidence="3" id="KW-0862">Zinc</keyword>
<keyword evidence="1" id="KW-0479">Metal-binding</keyword>
<evidence type="ECO:0000256" key="2">
    <source>
        <dbReference type="ARBA" id="ARBA00022771"/>
    </source>
</evidence>
<dbReference type="Proteomes" id="UP000034182">
    <property type="component" value="Unassembled WGS sequence"/>
</dbReference>
<dbReference type="GO" id="GO:0008270">
    <property type="term" value="F:zinc ion binding"/>
    <property type="evidence" value="ECO:0007669"/>
    <property type="project" value="UniProtKB-KW"/>
</dbReference>
<feature type="domain" description="RING-type" evidence="5">
    <location>
        <begin position="110"/>
        <end position="138"/>
    </location>
</feature>
<evidence type="ECO:0000313" key="6">
    <source>
        <dbReference type="EMBL" id="KKY15574.1"/>
    </source>
</evidence>
<sequence>MSARNVHPGIATEAATAATIQSLKDQDKTECPICYGTFIEMQELHGLSHQRSTTTIGLMPITPIDPYMRHFAGPHHYGPMNVLATMGHHASGTLTTPKRFCTNPITLIACGHTLCATCLTTWLRADSPFGKRICPYCRTALAGQPPHCFDIMIHFDNAFATIHESSDPLGILAESHDAYNAAIATGTTAHFSAGHLIAAAAAITTVAVLAQTTSPAAAPWPLQLEYLQAHPDVWRDMFELLLGAAKRIALVPGAPASTPTYRYLHPLYSRRNWERCRRREHSCFGFEAPAEELKRALVAEIYGAALRHAIPLLPPPPPTTAQPDREPTDQEAEVGRRLFKLAAAGLPVGEEDEQTKKTLWRCLLMVTPVTSAPGEMEEKFFRCLSAHTSREVPSPDLDWMRINAIARVAVGWLVLQTERAVLAAA</sequence>
<dbReference type="InterPro" id="IPR001841">
    <property type="entry name" value="Znf_RING"/>
</dbReference>
<protein>
    <recommendedName>
        <fullName evidence="5">RING-type domain-containing protein</fullName>
    </recommendedName>
</protein>
<dbReference type="SUPFAM" id="SSF57850">
    <property type="entry name" value="RING/U-box"/>
    <property type="match status" value="1"/>
</dbReference>
<dbReference type="PROSITE" id="PS00518">
    <property type="entry name" value="ZF_RING_1"/>
    <property type="match status" value="1"/>
</dbReference>
<dbReference type="EMBL" id="LAQI01000190">
    <property type="protein sequence ID" value="KKY15574.1"/>
    <property type="molecule type" value="Genomic_DNA"/>
</dbReference>
<evidence type="ECO:0000256" key="4">
    <source>
        <dbReference type="PROSITE-ProRule" id="PRU00175"/>
    </source>
</evidence>
<dbReference type="SMART" id="SM01197">
    <property type="entry name" value="FANCL_C"/>
    <property type="match status" value="1"/>
</dbReference>
<dbReference type="Pfam" id="PF00097">
    <property type="entry name" value="zf-C3HC4"/>
    <property type="match status" value="1"/>
</dbReference>
<dbReference type="AlphaFoldDB" id="A0A0G2DYA0"/>
<reference evidence="6 7" key="1">
    <citation type="submission" date="2015-03" db="EMBL/GenBank/DDBJ databases">
        <authorList>
            <person name="Morales-Cruz A."/>
            <person name="Amrine K.C."/>
            <person name="Cantu D."/>
        </authorList>
    </citation>
    <scope>NUCLEOTIDE SEQUENCE [LARGE SCALE GENOMIC DNA]</scope>
    <source>
        <strain evidence="6">DS831</strain>
    </source>
</reference>
<accession>A0A0G2DYA0</accession>